<comment type="caution">
    <text evidence="1">The sequence shown here is derived from an EMBL/GenBank/DDBJ whole genome shotgun (WGS) entry which is preliminary data.</text>
</comment>
<sequence length="102" mass="10664">MASNQADGVQKANRVTVRYWAAARAAAGVEADEVEVPDGGSRTLADVLAEVERRRPGDRRFADVVDICSVLVGEVPVGARPHDEVVLGAGDVVELLPPFAGG</sequence>
<evidence type="ECO:0000313" key="2">
    <source>
        <dbReference type="Proteomes" id="UP001501480"/>
    </source>
</evidence>
<dbReference type="EMBL" id="BAAAPY010000002">
    <property type="protein sequence ID" value="GAA2074169.1"/>
    <property type="molecule type" value="Genomic_DNA"/>
</dbReference>
<reference evidence="1 2" key="1">
    <citation type="journal article" date="2019" name="Int. J. Syst. Evol. Microbiol.">
        <title>The Global Catalogue of Microorganisms (GCM) 10K type strain sequencing project: providing services to taxonomists for standard genome sequencing and annotation.</title>
        <authorList>
            <consortium name="The Broad Institute Genomics Platform"/>
            <consortium name="The Broad Institute Genome Sequencing Center for Infectious Disease"/>
            <person name="Wu L."/>
            <person name="Ma J."/>
        </authorList>
    </citation>
    <scope>NUCLEOTIDE SEQUENCE [LARGE SCALE GENOMIC DNA]</scope>
    <source>
        <strain evidence="1 2">JCM 15749</strain>
    </source>
</reference>
<protein>
    <submittedName>
        <fullName evidence="1">MoaD/ThiS family protein</fullName>
    </submittedName>
</protein>
<dbReference type="SUPFAM" id="SSF54285">
    <property type="entry name" value="MoaD/ThiS"/>
    <property type="match status" value="1"/>
</dbReference>
<evidence type="ECO:0000313" key="1">
    <source>
        <dbReference type="EMBL" id="GAA2074169.1"/>
    </source>
</evidence>
<dbReference type="InterPro" id="IPR016155">
    <property type="entry name" value="Mopterin_synth/thiamin_S_b"/>
</dbReference>
<dbReference type="InterPro" id="IPR003749">
    <property type="entry name" value="ThiS/MoaD-like"/>
</dbReference>
<name>A0ABN2VVA4_9ACTN</name>
<dbReference type="Pfam" id="PF02597">
    <property type="entry name" value="ThiS"/>
    <property type="match status" value="1"/>
</dbReference>
<gene>
    <name evidence="1" type="ORF">GCM10009821_10990</name>
</gene>
<proteinExistence type="predicted"/>
<dbReference type="Proteomes" id="UP001501480">
    <property type="component" value="Unassembled WGS sequence"/>
</dbReference>
<dbReference type="InterPro" id="IPR012675">
    <property type="entry name" value="Beta-grasp_dom_sf"/>
</dbReference>
<dbReference type="CDD" id="cd17040">
    <property type="entry name" value="Ubl_MoaD_like"/>
    <property type="match status" value="1"/>
</dbReference>
<organism evidence="1 2">
    <name type="scientific">Aeromicrobium halocynthiae</name>
    <dbReference type="NCBI Taxonomy" id="560557"/>
    <lineage>
        <taxon>Bacteria</taxon>
        <taxon>Bacillati</taxon>
        <taxon>Actinomycetota</taxon>
        <taxon>Actinomycetes</taxon>
        <taxon>Propionibacteriales</taxon>
        <taxon>Nocardioidaceae</taxon>
        <taxon>Aeromicrobium</taxon>
    </lineage>
</organism>
<accession>A0ABN2VVA4</accession>
<keyword evidence="2" id="KW-1185">Reference proteome</keyword>
<dbReference type="Gene3D" id="3.10.20.30">
    <property type="match status" value="1"/>
</dbReference>